<keyword evidence="2" id="KW-1185">Reference proteome</keyword>
<reference evidence="1 2" key="1">
    <citation type="journal article" date="2015" name="PLoS ONE">
        <title>Rice-Infecting Pseudomonas Genomes Are Highly Accessorized and Harbor Multiple Putative Virulence Mechanisms to Cause Sheath Brown Rot.</title>
        <authorList>
            <person name="Quibod I.L."/>
            <person name="Grande G."/>
            <person name="Oreiro E.G."/>
            <person name="Borja F.N."/>
            <person name="Dossa G.S."/>
            <person name="Mauleon R."/>
            <person name="Cruz C.V."/>
            <person name="Oliva R."/>
        </authorList>
    </citation>
    <scope>NUCLEOTIDE SEQUENCE [LARGE SCALE GENOMIC DNA]</scope>
    <source>
        <strain evidence="1 2">IRRI 6609</strain>
    </source>
</reference>
<dbReference type="EMBL" id="JSYZ01000004">
    <property type="protein sequence ID" value="KPA91775.1"/>
    <property type="molecule type" value="Genomic_DNA"/>
</dbReference>
<proteinExistence type="predicted"/>
<organism evidence="1 2">
    <name type="scientific">Pseudomonas asplenii</name>
    <dbReference type="NCBI Taxonomy" id="53407"/>
    <lineage>
        <taxon>Bacteria</taxon>
        <taxon>Pseudomonadati</taxon>
        <taxon>Pseudomonadota</taxon>
        <taxon>Gammaproteobacteria</taxon>
        <taxon>Pseudomonadales</taxon>
        <taxon>Pseudomonadaceae</taxon>
        <taxon>Pseudomonas</taxon>
    </lineage>
</organism>
<name>A0A0M9GIJ1_9PSED</name>
<dbReference type="AlphaFoldDB" id="A0A0M9GIJ1"/>
<comment type="caution">
    <text evidence="1">The sequence shown here is derived from an EMBL/GenBank/DDBJ whole genome shotgun (WGS) entry which is preliminary data.</text>
</comment>
<sequence length="31" mass="3459">MDGRRHPETGAPVVSYLNFAYAAHHFTLVNS</sequence>
<evidence type="ECO:0000313" key="1">
    <source>
        <dbReference type="EMBL" id="KPA91775.1"/>
    </source>
</evidence>
<gene>
    <name evidence="1" type="ORF">PF66_01354</name>
</gene>
<dbReference type="PATRIC" id="fig|50340.43.peg.4507"/>
<evidence type="ECO:0000313" key="2">
    <source>
        <dbReference type="Proteomes" id="UP000037931"/>
    </source>
</evidence>
<protein>
    <submittedName>
        <fullName evidence="1">Uncharacterized protein</fullName>
    </submittedName>
</protein>
<dbReference type="Proteomes" id="UP000037931">
    <property type="component" value="Unassembled WGS sequence"/>
</dbReference>
<accession>A0A0M9GIJ1</accession>